<dbReference type="Pfam" id="PF12073">
    <property type="entry name" value="DUF3553"/>
    <property type="match status" value="1"/>
</dbReference>
<dbReference type="RefSeq" id="WP_246905802.1">
    <property type="nucleotide sequence ID" value="NZ_JALJRB010000008.1"/>
</dbReference>
<keyword evidence="2" id="KW-1185">Reference proteome</keyword>
<accession>A0AA41R817</accession>
<protein>
    <submittedName>
        <fullName evidence="1">DUF3553 domain-containing protein</fullName>
    </submittedName>
</protein>
<proteinExistence type="predicted"/>
<dbReference type="Proteomes" id="UP001165427">
    <property type="component" value="Unassembled WGS sequence"/>
</dbReference>
<dbReference type="EMBL" id="JALJRB010000008">
    <property type="protein sequence ID" value="MCJ8500678.1"/>
    <property type="molecule type" value="Genomic_DNA"/>
</dbReference>
<dbReference type="InterPro" id="IPR021938">
    <property type="entry name" value="DUF3553"/>
</dbReference>
<evidence type="ECO:0000313" key="2">
    <source>
        <dbReference type="Proteomes" id="UP001165427"/>
    </source>
</evidence>
<evidence type="ECO:0000313" key="1">
    <source>
        <dbReference type="EMBL" id="MCJ8500678.1"/>
    </source>
</evidence>
<organism evidence="1 2">
    <name type="scientific">Desulfatitalea alkaliphila</name>
    <dbReference type="NCBI Taxonomy" id="2929485"/>
    <lineage>
        <taxon>Bacteria</taxon>
        <taxon>Pseudomonadati</taxon>
        <taxon>Thermodesulfobacteriota</taxon>
        <taxon>Desulfobacteria</taxon>
        <taxon>Desulfobacterales</taxon>
        <taxon>Desulfosarcinaceae</taxon>
        <taxon>Desulfatitalea</taxon>
    </lineage>
</organism>
<gene>
    <name evidence="1" type="ORF">MRX98_08850</name>
</gene>
<sequence>MAMKIKAGDKVRHPEKHDWGSGKVMQITADGKARIFFINAGDRYFLLSHVAFEKIEGEEAKHPILDSPSFFERVAEKGHRSLPDARSDFLKSFPEGFEDPVYLREERDYKVAARDLLLELLNEKAYRELLEGGKFDEIVRRALKVVNKTNLIFPNEKMDLKDGLKTADNMRLFSGRLFDLLYGRSEYLKRFEGFAQCLTEVVAAKWTTMTYFPFLAYPEKHMFLKPKVTQNAAALAKAELNYKPELN</sequence>
<comment type="caution">
    <text evidence="1">The sequence shown here is derived from an EMBL/GenBank/DDBJ whole genome shotgun (WGS) entry which is preliminary data.</text>
</comment>
<dbReference type="AlphaFoldDB" id="A0AA41R817"/>
<feature type="non-terminal residue" evidence="1">
    <location>
        <position position="247"/>
    </location>
</feature>
<name>A0AA41R817_9BACT</name>
<reference evidence="1" key="1">
    <citation type="submission" date="2022-04" db="EMBL/GenBank/DDBJ databases">
        <title>Desulfatitalea alkaliphila sp. nov., a novel anaerobic sulfate-reducing bacterium isolated from terrestrial mud volcano, Taman Peninsula, Russia.</title>
        <authorList>
            <person name="Khomyakova M.A."/>
            <person name="Merkel A.Y."/>
            <person name="Slobodkin A.I."/>
        </authorList>
    </citation>
    <scope>NUCLEOTIDE SEQUENCE</scope>
    <source>
        <strain evidence="1">M08but</strain>
    </source>
</reference>